<dbReference type="InterPro" id="IPR011527">
    <property type="entry name" value="ABC1_TM_dom"/>
</dbReference>
<keyword evidence="3" id="KW-0547">Nucleotide-binding</keyword>
<evidence type="ECO:0000256" key="4">
    <source>
        <dbReference type="ARBA" id="ARBA00022840"/>
    </source>
</evidence>
<keyword evidence="6 7" id="KW-0472">Membrane</keyword>
<organism evidence="10 11">
    <name type="scientific">Deinococcus aerophilus</name>
    <dbReference type="NCBI Taxonomy" id="522488"/>
    <lineage>
        <taxon>Bacteria</taxon>
        <taxon>Thermotogati</taxon>
        <taxon>Deinococcota</taxon>
        <taxon>Deinococci</taxon>
        <taxon>Deinococcales</taxon>
        <taxon>Deinococcaceae</taxon>
        <taxon>Deinococcus</taxon>
    </lineage>
</organism>
<feature type="transmembrane region" description="Helical" evidence="7">
    <location>
        <begin position="248"/>
        <end position="268"/>
    </location>
</feature>
<keyword evidence="11" id="KW-1185">Reference proteome</keyword>
<reference evidence="11" key="1">
    <citation type="journal article" date="2019" name="Int. J. Syst. Evol. Microbiol.">
        <title>The Global Catalogue of Microorganisms (GCM) 10K type strain sequencing project: providing services to taxonomists for standard genome sequencing and annotation.</title>
        <authorList>
            <consortium name="The Broad Institute Genomics Platform"/>
            <consortium name="The Broad Institute Genome Sequencing Center for Infectious Disease"/>
            <person name="Wu L."/>
            <person name="Ma J."/>
        </authorList>
    </citation>
    <scope>NUCLEOTIDE SEQUENCE [LARGE SCALE GENOMIC DNA]</scope>
    <source>
        <strain evidence="11">JCM 15443</strain>
    </source>
</reference>
<dbReference type="SUPFAM" id="SSF90123">
    <property type="entry name" value="ABC transporter transmembrane region"/>
    <property type="match status" value="1"/>
</dbReference>
<gene>
    <name evidence="10" type="ORF">GCM10010841_04280</name>
</gene>
<dbReference type="InterPro" id="IPR039421">
    <property type="entry name" value="Type_1_exporter"/>
</dbReference>
<dbReference type="PROSITE" id="PS50929">
    <property type="entry name" value="ABC_TM1F"/>
    <property type="match status" value="1"/>
</dbReference>
<dbReference type="Proteomes" id="UP000661918">
    <property type="component" value="Unassembled WGS sequence"/>
</dbReference>
<evidence type="ECO:0000256" key="5">
    <source>
        <dbReference type="ARBA" id="ARBA00022989"/>
    </source>
</evidence>
<evidence type="ECO:0000259" key="9">
    <source>
        <dbReference type="PROSITE" id="PS50929"/>
    </source>
</evidence>
<keyword evidence="5 7" id="KW-1133">Transmembrane helix</keyword>
<evidence type="ECO:0000259" key="8">
    <source>
        <dbReference type="PROSITE" id="PS50893"/>
    </source>
</evidence>
<evidence type="ECO:0000256" key="6">
    <source>
        <dbReference type="ARBA" id="ARBA00023136"/>
    </source>
</evidence>
<sequence>MLLSAAFSTLGLLCTALAFVQIAGAIAASLLGGSLPAPDTLALIAALLAGRALGRTGREWTGQALAAQEVRVWRGRLTSRALALGPVALSGRRGADLAALDAELSPHLTPYYARYLPGALHAALAFVVVLAFTFRLDPATAGLLLLTGPLTVGFLALVGLATGTATERQWVAHTRLSARLLTVTRHLPTLHAFGAVAAYREVLAQSAARQRATTLGVLKVAFLSGFVMDFAATLATALVAVWTGVRLFGGEAALAPTLAALMLVPEFFGPLRQLGADRHAALDAEPLAGRLCDLMAAPVAPSGTAQVGPSVPHLQLVSARAELTRPTAALTLDLPPGTHAALRGPSGSGKTTLLHALRKHVPYAGTVQVDGTPLDALEAAGWQARVAFVPQYPRLIAASVTENLKLWNPDATEAEVRRAAQAVGLAEVLDALSAGWNTPLGEGGVQLSGGETARLALARALLSGACLILLDEVTAHLDAGSEAEVLAAVGSAFADRTVVLATHRRAPAEWLDVALQPAHAGAAA</sequence>
<dbReference type="PROSITE" id="PS50893">
    <property type="entry name" value="ABC_TRANSPORTER_2"/>
    <property type="match status" value="1"/>
</dbReference>
<name>A0ABQ2GJP1_9DEIO</name>
<protein>
    <recommendedName>
        <fullName evidence="12">Thiol reductant ABC exporter subunit CydD</fullName>
    </recommendedName>
</protein>
<evidence type="ECO:0008006" key="12">
    <source>
        <dbReference type="Google" id="ProtNLM"/>
    </source>
</evidence>
<feature type="transmembrane region" description="Helical" evidence="7">
    <location>
        <begin position="115"/>
        <end position="134"/>
    </location>
</feature>
<dbReference type="Pfam" id="PF00005">
    <property type="entry name" value="ABC_tran"/>
    <property type="match status" value="1"/>
</dbReference>
<accession>A0ABQ2GJP1</accession>
<evidence type="ECO:0000256" key="2">
    <source>
        <dbReference type="ARBA" id="ARBA00022692"/>
    </source>
</evidence>
<proteinExistence type="predicted"/>
<dbReference type="PANTHER" id="PTHR24221:SF590">
    <property type="entry name" value="COMPONENT LINKED WITH THE ASSEMBLY OF CYTOCHROME' TRANSPORT TRANSMEMBRANE ATP-BINDING PROTEIN ABC TRANSPORTER CYDD-RELATED"/>
    <property type="match status" value="1"/>
</dbReference>
<evidence type="ECO:0000313" key="11">
    <source>
        <dbReference type="Proteomes" id="UP000661918"/>
    </source>
</evidence>
<dbReference type="SUPFAM" id="SSF52540">
    <property type="entry name" value="P-loop containing nucleoside triphosphate hydrolases"/>
    <property type="match status" value="1"/>
</dbReference>
<keyword evidence="2 7" id="KW-0812">Transmembrane</keyword>
<feature type="domain" description="ABC transporter" evidence="8">
    <location>
        <begin position="312"/>
        <end position="523"/>
    </location>
</feature>
<dbReference type="Gene3D" id="3.40.50.300">
    <property type="entry name" value="P-loop containing nucleotide triphosphate hydrolases"/>
    <property type="match status" value="1"/>
</dbReference>
<evidence type="ECO:0000256" key="7">
    <source>
        <dbReference type="SAM" id="Phobius"/>
    </source>
</evidence>
<dbReference type="InterPro" id="IPR036640">
    <property type="entry name" value="ABC1_TM_sf"/>
</dbReference>
<dbReference type="SMART" id="SM00382">
    <property type="entry name" value="AAA"/>
    <property type="match status" value="1"/>
</dbReference>
<evidence type="ECO:0000256" key="1">
    <source>
        <dbReference type="ARBA" id="ARBA00004651"/>
    </source>
</evidence>
<keyword evidence="4" id="KW-0067">ATP-binding</keyword>
<dbReference type="Gene3D" id="1.20.1560.10">
    <property type="entry name" value="ABC transporter type 1, transmembrane domain"/>
    <property type="match status" value="1"/>
</dbReference>
<evidence type="ECO:0000313" key="10">
    <source>
        <dbReference type="EMBL" id="GGL98972.1"/>
    </source>
</evidence>
<dbReference type="PANTHER" id="PTHR24221">
    <property type="entry name" value="ATP-BINDING CASSETTE SUB-FAMILY B"/>
    <property type="match status" value="1"/>
</dbReference>
<comment type="caution">
    <text evidence="10">The sequence shown here is derived from an EMBL/GenBank/DDBJ whole genome shotgun (WGS) entry which is preliminary data.</text>
</comment>
<dbReference type="InterPro" id="IPR027417">
    <property type="entry name" value="P-loop_NTPase"/>
</dbReference>
<dbReference type="EMBL" id="BMOM01000002">
    <property type="protein sequence ID" value="GGL98972.1"/>
    <property type="molecule type" value="Genomic_DNA"/>
</dbReference>
<comment type="subcellular location">
    <subcellularLocation>
        <location evidence="1">Cell membrane</location>
        <topology evidence="1">Multi-pass membrane protein</topology>
    </subcellularLocation>
</comment>
<evidence type="ECO:0000256" key="3">
    <source>
        <dbReference type="ARBA" id="ARBA00022741"/>
    </source>
</evidence>
<dbReference type="InterPro" id="IPR003593">
    <property type="entry name" value="AAA+_ATPase"/>
</dbReference>
<dbReference type="InterPro" id="IPR003439">
    <property type="entry name" value="ABC_transporter-like_ATP-bd"/>
</dbReference>
<dbReference type="Pfam" id="PF00664">
    <property type="entry name" value="ABC_membrane"/>
    <property type="match status" value="1"/>
</dbReference>
<feature type="transmembrane region" description="Helical" evidence="7">
    <location>
        <begin position="220"/>
        <end position="242"/>
    </location>
</feature>
<feature type="transmembrane region" description="Helical" evidence="7">
    <location>
        <begin position="141"/>
        <end position="160"/>
    </location>
</feature>
<feature type="domain" description="ABC transmembrane type-1" evidence="9">
    <location>
        <begin position="1"/>
        <end position="275"/>
    </location>
</feature>